<evidence type="ECO:0000256" key="9">
    <source>
        <dbReference type="RuleBase" id="RU000477"/>
    </source>
</evidence>
<dbReference type="GO" id="GO:0015250">
    <property type="term" value="F:water channel activity"/>
    <property type="evidence" value="ECO:0007669"/>
    <property type="project" value="TreeGrafter"/>
</dbReference>
<evidence type="ECO:0000256" key="6">
    <source>
        <dbReference type="ARBA" id="ARBA00022989"/>
    </source>
</evidence>
<organism evidence="12 13">
    <name type="scientific">Botryobasidium botryosum (strain FD-172 SS1)</name>
    <dbReference type="NCBI Taxonomy" id="930990"/>
    <lineage>
        <taxon>Eukaryota</taxon>
        <taxon>Fungi</taxon>
        <taxon>Dikarya</taxon>
        <taxon>Basidiomycota</taxon>
        <taxon>Agaricomycotina</taxon>
        <taxon>Agaricomycetes</taxon>
        <taxon>Cantharellales</taxon>
        <taxon>Botryobasidiaceae</taxon>
        <taxon>Botryobasidium</taxon>
    </lineage>
</organism>
<dbReference type="Proteomes" id="UP000027195">
    <property type="component" value="Unassembled WGS sequence"/>
</dbReference>
<keyword evidence="5" id="KW-0677">Repeat</keyword>
<comment type="catalytic activity">
    <reaction evidence="8">
        <text>H2O(in) = H2O(out)</text>
        <dbReference type="Rhea" id="RHEA:29667"/>
        <dbReference type="ChEBI" id="CHEBI:15377"/>
    </reaction>
</comment>
<protein>
    <recommendedName>
        <fullName evidence="14">Aquaporin</fullName>
    </recommendedName>
</protein>
<dbReference type="InterPro" id="IPR023271">
    <property type="entry name" value="Aquaporin-like"/>
</dbReference>
<feature type="transmembrane region" description="Helical" evidence="11">
    <location>
        <begin position="205"/>
        <end position="229"/>
    </location>
</feature>
<feature type="transmembrane region" description="Helical" evidence="11">
    <location>
        <begin position="117"/>
        <end position="137"/>
    </location>
</feature>
<keyword evidence="4 9" id="KW-0812">Transmembrane</keyword>
<dbReference type="InterPro" id="IPR022357">
    <property type="entry name" value="MIP_CS"/>
</dbReference>
<name>A0A067N6F5_BOTB1</name>
<proteinExistence type="inferred from homology"/>
<feature type="transmembrane region" description="Helical" evidence="11">
    <location>
        <begin position="73"/>
        <end position="96"/>
    </location>
</feature>
<dbReference type="NCBIfam" id="TIGR00861">
    <property type="entry name" value="MIP"/>
    <property type="match status" value="1"/>
</dbReference>
<accession>A0A067N6F5</accession>
<feature type="transmembrane region" description="Helical" evidence="11">
    <location>
        <begin position="257"/>
        <end position="281"/>
    </location>
</feature>
<evidence type="ECO:0000256" key="7">
    <source>
        <dbReference type="ARBA" id="ARBA00023136"/>
    </source>
</evidence>
<feature type="transmembrane region" description="Helical" evidence="11">
    <location>
        <begin position="169"/>
        <end position="193"/>
    </location>
</feature>
<dbReference type="GO" id="GO:0005886">
    <property type="term" value="C:plasma membrane"/>
    <property type="evidence" value="ECO:0007669"/>
    <property type="project" value="TreeGrafter"/>
</dbReference>
<keyword evidence="6 11" id="KW-1133">Transmembrane helix</keyword>
<dbReference type="InParanoid" id="A0A067N6F5"/>
<keyword evidence="7 11" id="KW-0472">Membrane</keyword>
<dbReference type="EMBL" id="KL198018">
    <property type="protein sequence ID" value="KDQ19717.1"/>
    <property type="molecule type" value="Genomic_DNA"/>
</dbReference>
<dbReference type="OrthoDB" id="3222at2759"/>
<dbReference type="AlphaFoldDB" id="A0A067N6F5"/>
<feature type="compositionally biased region" description="Basic and acidic residues" evidence="10">
    <location>
        <begin position="301"/>
        <end position="311"/>
    </location>
</feature>
<keyword evidence="3 9" id="KW-0813">Transport</keyword>
<comment type="subcellular location">
    <subcellularLocation>
        <location evidence="1">Membrane</location>
        <topology evidence="1">Multi-pass membrane protein</topology>
    </subcellularLocation>
</comment>
<dbReference type="GO" id="GO:0015254">
    <property type="term" value="F:glycerol channel activity"/>
    <property type="evidence" value="ECO:0007669"/>
    <property type="project" value="TreeGrafter"/>
</dbReference>
<evidence type="ECO:0000256" key="11">
    <source>
        <dbReference type="SAM" id="Phobius"/>
    </source>
</evidence>
<evidence type="ECO:0000256" key="1">
    <source>
        <dbReference type="ARBA" id="ARBA00004141"/>
    </source>
</evidence>
<dbReference type="InterPro" id="IPR050363">
    <property type="entry name" value="MIP/Aquaporin"/>
</dbReference>
<evidence type="ECO:0000256" key="8">
    <source>
        <dbReference type="ARBA" id="ARBA00034651"/>
    </source>
</evidence>
<feature type="transmembrane region" description="Helical" evidence="11">
    <location>
        <begin position="40"/>
        <end position="61"/>
    </location>
</feature>
<gene>
    <name evidence="12" type="ORF">BOTBODRAFT_27139</name>
</gene>
<evidence type="ECO:0000256" key="5">
    <source>
        <dbReference type="ARBA" id="ARBA00022737"/>
    </source>
</evidence>
<dbReference type="FunFam" id="1.20.1080.10:FF:000027">
    <property type="entry name" value="MIP aquaporin"/>
    <property type="match status" value="1"/>
</dbReference>
<dbReference type="InterPro" id="IPR000425">
    <property type="entry name" value="MIP"/>
</dbReference>
<dbReference type="PANTHER" id="PTHR43829">
    <property type="entry name" value="AQUAPORIN OR AQUAGLYCEROPORIN RELATED"/>
    <property type="match status" value="1"/>
</dbReference>
<sequence>MPSSSASFDSASHYTKNTLPYYPNRWAQFRSYIREPASEFLGAMVLIIFGTGVDCQVVLSGNPGVASSSKGEYLSISFGWATATALGVWVAGASGGHINPAVTITMAVFRGFPWRKVPIFIFSQILGAFTGAALVYANYYNAINIFEGGVGVRTVPGTASLFSTYAADYMTSAGCFFSEFLATAVLLIIVLAVNDPKSGPPPAGLVPLVLFITVFAEGACLGMQTAYAMNPARDLGPRLLTYMAGYGREVWNYRHQYWLWVPILGPITGALAGTIVYDALIYTGADSIFNKPNAEARRALAAAQDDRHSSDKVPPGMGMEMV</sequence>
<evidence type="ECO:0000256" key="3">
    <source>
        <dbReference type="ARBA" id="ARBA00022448"/>
    </source>
</evidence>
<evidence type="ECO:0000256" key="4">
    <source>
        <dbReference type="ARBA" id="ARBA00022692"/>
    </source>
</evidence>
<reference evidence="13" key="1">
    <citation type="journal article" date="2014" name="Proc. Natl. Acad. Sci. U.S.A.">
        <title>Extensive sampling of basidiomycete genomes demonstrates inadequacy of the white-rot/brown-rot paradigm for wood decay fungi.</title>
        <authorList>
            <person name="Riley R."/>
            <person name="Salamov A.A."/>
            <person name="Brown D.W."/>
            <person name="Nagy L.G."/>
            <person name="Floudas D."/>
            <person name="Held B.W."/>
            <person name="Levasseur A."/>
            <person name="Lombard V."/>
            <person name="Morin E."/>
            <person name="Otillar R."/>
            <person name="Lindquist E.A."/>
            <person name="Sun H."/>
            <person name="LaButti K.M."/>
            <person name="Schmutz J."/>
            <person name="Jabbour D."/>
            <person name="Luo H."/>
            <person name="Baker S.E."/>
            <person name="Pisabarro A.G."/>
            <person name="Walton J.D."/>
            <person name="Blanchette R.A."/>
            <person name="Henrissat B."/>
            <person name="Martin F."/>
            <person name="Cullen D."/>
            <person name="Hibbett D.S."/>
            <person name="Grigoriev I.V."/>
        </authorList>
    </citation>
    <scope>NUCLEOTIDE SEQUENCE [LARGE SCALE GENOMIC DNA]</scope>
    <source>
        <strain evidence="13">FD-172 SS1</strain>
    </source>
</reference>
<dbReference type="Pfam" id="PF00230">
    <property type="entry name" value="MIP"/>
    <property type="match status" value="1"/>
</dbReference>
<comment type="similarity">
    <text evidence="2 9">Belongs to the MIP/aquaporin (TC 1.A.8) family.</text>
</comment>
<dbReference type="PROSITE" id="PS00221">
    <property type="entry name" value="MIP"/>
    <property type="match status" value="1"/>
</dbReference>
<dbReference type="PRINTS" id="PR00783">
    <property type="entry name" value="MINTRINSICP"/>
</dbReference>
<feature type="region of interest" description="Disordered" evidence="10">
    <location>
        <begin position="301"/>
        <end position="322"/>
    </location>
</feature>
<evidence type="ECO:0000256" key="2">
    <source>
        <dbReference type="ARBA" id="ARBA00006175"/>
    </source>
</evidence>
<evidence type="ECO:0000313" key="12">
    <source>
        <dbReference type="EMBL" id="KDQ19717.1"/>
    </source>
</evidence>
<dbReference type="HOGENOM" id="CLU_020019_9_0_1"/>
<dbReference type="PANTHER" id="PTHR43829:SF9">
    <property type="entry name" value="AQUAPORIN-9"/>
    <property type="match status" value="1"/>
</dbReference>
<dbReference type="SUPFAM" id="SSF81338">
    <property type="entry name" value="Aquaporin-like"/>
    <property type="match status" value="1"/>
</dbReference>
<keyword evidence="13" id="KW-1185">Reference proteome</keyword>
<evidence type="ECO:0000256" key="10">
    <source>
        <dbReference type="SAM" id="MobiDB-lite"/>
    </source>
</evidence>
<dbReference type="Gene3D" id="1.20.1080.10">
    <property type="entry name" value="Glycerol uptake facilitator protein"/>
    <property type="match status" value="1"/>
</dbReference>
<evidence type="ECO:0008006" key="14">
    <source>
        <dbReference type="Google" id="ProtNLM"/>
    </source>
</evidence>
<dbReference type="CDD" id="cd00333">
    <property type="entry name" value="MIP"/>
    <property type="match status" value="1"/>
</dbReference>
<dbReference type="STRING" id="930990.A0A067N6F5"/>
<evidence type="ECO:0000313" key="13">
    <source>
        <dbReference type="Proteomes" id="UP000027195"/>
    </source>
</evidence>